<reference evidence="3 4" key="1">
    <citation type="submission" date="2021-05" db="EMBL/GenBank/DDBJ databases">
        <title>Draft Genome Sequences of Clinical Respiratory Isolates of Mycobacterium goodii Recovered in Ireland.</title>
        <authorList>
            <person name="Flanagan P.R."/>
            <person name="Mok S."/>
            <person name="Roycroft E."/>
            <person name="Rogers T.R."/>
            <person name="Fitzgibbon M."/>
        </authorList>
    </citation>
    <scope>NUCLEOTIDE SEQUENCE [LARGE SCALE GENOMIC DNA]</scope>
    <source>
        <strain evidence="3 4">14IE55</strain>
    </source>
</reference>
<keyword evidence="2" id="KW-0732">Signal</keyword>
<dbReference type="RefSeq" id="WP_214316335.1">
    <property type="nucleotide sequence ID" value="NZ_JAHBOJ010000157.1"/>
</dbReference>
<evidence type="ECO:0000256" key="1">
    <source>
        <dbReference type="SAM" id="MobiDB-lite"/>
    </source>
</evidence>
<feature type="compositionally biased region" description="Polar residues" evidence="1">
    <location>
        <begin position="61"/>
        <end position="74"/>
    </location>
</feature>
<dbReference type="EMBL" id="JAHBOM010000033">
    <property type="protein sequence ID" value="MBU8826979.1"/>
    <property type="molecule type" value="Genomic_DNA"/>
</dbReference>
<organism evidence="3 4">
    <name type="scientific">Mycolicibacterium goodii</name>
    <name type="common">Mycobacterium goodii</name>
    <dbReference type="NCBI Taxonomy" id="134601"/>
    <lineage>
        <taxon>Bacteria</taxon>
        <taxon>Bacillati</taxon>
        <taxon>Actinomycetota</taxon>
        <taxon>Actinomycetes</taxon>
        <taxon>Mycobacteriales</taxon>
        <taxon>Mycobacteriaceae</taxon>
        <taxon>Mycolicibacterium</taxon>
    </lineage>
</organism>
<gene>
    <name evidence="3" type="ORF">KL859_29405</name>
</gene>
<name>A0ABS6HWC9_MYCGD</name>
<sequence length="80" mass="8817">MKYLMSGLAALLLGAGLSLAPTASAGPYCDFFDVFGICDVRDAVKLCNEYPQECEEYFDESTPTRQYSPPTQQPYYGDGE</sequence>
<dbReference type="Proteomes" id="UP000696413">
    <property type="component" value="Unassembled WGS sequence"/>
</dbReference>
<protein>
    <recommendedName>
        <fullName evidence="5">DUF3551 domain-containing protein</fullName>
    </recommendedName>
</protein>
<evidence type="ECO:0000313" key="3">
    <source>
        <dbReference type="EMBL" id="MBU8826979.1"/>
    </source>
</evidence>
<evidence type="ECO:0000313" key="4">
    <source>
        <dbReference type="Proteomes" id="UP000696413"/>
    </source>
</evidence>
<feature type="chain" id="PRO_5045248548" description="DUF3551 domain-containing protein" evidence="2">
    <location>
        <begin position="26"/>
        <end position="80"/>
    </location>
</feature>
<evidence type="ECO:0008006" key="5">
    <source>
        <dbReference type="Google" id="ProtNLM"/>
    </source>
</evidence>
<accession>A0ABS6HWC9</accession>
<keyword evidence="4" id="KW-1185">Reference proteome</keyword>
<feature type="region of interest" description="Disordered" evidence="1">
    <location>
        <begin position="58"/>
        <end position="80"/>
    </location>
</feature>
<feature type="signal peptide" evidence="2">
    <location>
        <begin position="1"/>
        <end position="25"/>
    </location>
</feature>
<proteinExistence type="predicted"/>
<comment type="caution">
    <text evidence="3">The sequence shown here is derived from an EMBL/GenBank/DDBJ whole genome shotgun (WGS) entry which is preliminary data.</text>
</comment>
<evidence type="ECO:0000256" key="2">
    <source>
        <dbReference type="SAM" id="SignalP"/>
    </source>
</evidence>